<organism evidence="1 2">
    <name type="scientific">Fischerella thermalis JSC-11</name>
    <dbReference type="NCBI Taxonomy" id="741277"/>
    <lineage>
        <taxon>Bacteria</taxon>
        <taxon>Bacillati</taxon>
        <taxon>Cyanobacteriota</taxon>
        <taxon>Cyanophyceae</taxon>
        <taxon>Nostocales</taxon>
        <taxon>Hapalosiphonaceae</taxon>
        <taxon>Fischerella</taxon>
    </lineage>
</organism>
<dbReference type="PATRIC" id="fig|741277.3.peg.1735"/>
<evidence type="ECO:0000313" key="1">
    <source>
        <dbReference type="EMBL" id="EHC14989.1"/>
    </source>
</evidence>
<proteinExistence type="predicted"/>
<accession>G6FT03</accession>
<dbReference type="AlphaFoldDB" id="G6FT03"/>
<name>G6FT03_9CYAN</name>
<evidence type="ECO:0000313" key="2">
    <source>
        <dbReference type="Proteomes" id="UP000004344"/>
    </source>
</evidence>
<protein>
    <submittedName>
        <fullName evidence="1">Uncharacterized protein</fullName>
    </submittedName>
</protein>
<reference evidence="1 2" key="1">
    <citation type="submission" date="2011-09" db="EMBL/GenBank/DDBJ databases">
        <title>The draft genome of Fischerella sp. JSC-11.</title>
        <authorList>
            <consortium name="US DOE Joint Genome Institute (JGI-PGF)"/>
            <person name="Lucas S."/>
            <person name="Han J."/>
            <person name="Lapidus A."/>
            <person name="Cheng J.-F."/>
            <person name="Goodwin L."/>
            <person name="Pitluck S."/>
            <person name="Peters L."/>
            <person name="Land M.L."/>
            <person name="Hauser L."/>
            <person name="Sarkisova S."/>
            <person name="Bryant D.A."/>
            <person name="Brown I."/>
            <person name="Woyke T.J."/>
        </authorList>
    </citation>
    <scope>NUCLEOTIDE SEQUENCE [LARGE SCALE GENOMIC DNA]</scope>
    <source>
        <strain evidence="1 2">JSC-11</strain>
    </source>
</reference>
<keyword evidence="2" id="KW-1185">Reference proteome</keyword>
<comment type="caution">
    <text evidence="1">The sequence shown here is derived from an EMBL/GenBank/DDBJ whole genome shotgun (WGS) entry which is preliminary data.</text>
</comment>
<gene>
    <name evidence="1" type="ORF">FJSC11DRAFT_1900</name>
</gene>
<sequence length="41" mass="4870">MLSEQREVILQRHIAALSPYVNRHIKRYGDYVVNLHNIPQP</sequence>
<dbReference type="EMBL" id="AGIZ01000005">
    <property type="protein sequence ID" value="EHC14989.1"/>
    <property type="molecule type" value="Genomic_DNA"/>
</dbReference>
<dbReference type="Proteomes" id="UP000004344">
    <property type="component" value="Unassembled WGS sequence"/>
</dbReference>